<sequence>MDNWLLSRVYADELSGDSVRLIVLEPGDQGDPLRCTLKTTSLAAAADKYEAISYAWGDPNNLVDIQCNKVTLGVTANLASALGQLRYRDKPRQLWADAICINQQDVEERNQQVQKMGQVYEGAKSVLVCLGQDPANVAEDCFELICETNNYLGKLLRRHGHWGNLPFLGNSTTIENDLARWEKLRMLSTLQWFRRLWVVQETGMAKRCILHWGESKMPFAEYVELQLWLAMRPDIRSRSGPVNDAASAECFEYVQCRFRNTQTWRRSKPLAAYRANAIRNIPTAFVNVLAAGRRLKATDPRDYVYGFLGNPLAIADDGQIMITPDYNKSWQDVYFQTACTLLGQPREAPYVLSHTHHISGDEIHTSNDLPSWVPRWGQDSSPAPLGNPQFWFSAGGPQSTLQIEVNYCKSLSVRALAFDEASWVSQPILDYNLSLDRTEWDTAFSSNTVPFIDVLYEEVSDNWPYSEKKLLNQFPSVLAVGFAPWQLSDPSEMTRTREYYEDYLDIVRRAAALDSGLPNPNDHYEGLDYAFHLKHAHNRRLFRTSSGNLGLGPLATQHGDVCCLFAGVSVPFILRPARQGGYYLVGECYIDGFMKWELLSLSCGRSDDWELLTIW</sequence>
<dbReference type="Pfam" id="PF06985">
    <property type="entry name" value="HET"/>
    <property type="match status" value="1"/>
</dbReference>
<dbReference type="PANTHER" id="PTHR24148">
    <property type="entry name" value="ANKYRIN REPEAT DOMAIN-CONTAINING PROTEIN 39 HOMOLOG-RELATED"/>
    <property type="match status" value="1"/>
</dbReference>
<dbReference type="InterPro" id="IPR010730">
    <property type="entry name" value="HET"/>
</dbReference>
<dbReference type="InterPro" id="IPR052895">
    <property type="entry name" value="HetReg/Transcr_Mod"/>
</dbReference>
<organism evidence="2">
    <name type="scientific">Bionectria ochroleuca</name>
    <name type="common">Gliocladium roseum</name>
    <dbReference type="NCBI Taxonomy" id="29856"/>
    <lineage>
        <taxon>Eukaryota</taxon>
        <taxon>Fungi</taxon>
        <taxon>Dikarya</taxon>
        <taxon>Ascomycota</taxon>
        <taxon>Pezizomycotina</taxon>
        <taxon>Sordariomycetes</taxon>
        <taxon>Hypocreomycetidae</taxon>
        <taxon>Hypocreales</taxon>
        <taxon>Bionectriaceae</taxon>
        <taxon>Clonostachys</taxon>
    </lineage>
</organism>
<evidence type="ECO:0000259" key="1">
    <source>
        <dbReference type="Pfam" id="PF06985"/>
    </source>
</evidence>
<proteinExistence type="predicted"/>
<dbReference type="Pfam" id="PF26639">
    <property type="entry name" value="Het-6_barrel"/>
    <property type="match status" value="1"/>
</dbReference>
<reference evidence="2" key="1">
    <citation type="submission" date="2015-01" db="EMBL/GenBank/DDBJ databases">
        <authorList>
            <person name="Durling Mikael"/>
        </authorList>
    </citation>
    <scope>NUCLEOTIDE SEQUENCE</scope>
</reference>
<feature type="domain" description="Heterokaryon incompatibility" evidence="1">
    <location>
        <begin position="49"/>
        <end position="201"/>
    </location>
</feature>
<name>A0A0B7KH80_BIOOC</name>
<accession>A0A0B7KH80</accession>
<dbReference type="EMBL" id="CDPU01000078">
    <property type="protein sequence ID" value="CEO56923.1"/>
    <property type="molecule type" value="Genomic_DNA"/>
</dbReference>
<evidence type="ECO:0000313" key="2">
    <source>
        <dbReference type="EMBL" id="CEO56923.1"/>
    </source>
</evidence>
<protein>
    <recommendedName>
        <fullName evidence="1">Heterokaryon incompatibility domain-containing protein</fullName>
    </recommendedName>
</protein>
<gene>
    <name evidence="2" type="ORF">BN869_000012981_1</name>
</gene>
<dbReference type="PANTHER" id="PTHR24148:SF64">
    <property type="entry name" value="HETEROKARYON INCOMPATIBILITY DOMAIN-CONTAINING PROTEIN"/>
    <property type="match status" value="1"/>
</dbReference>
<dbReference type="AlphaFoldDB" id="A0A0B7KH80"/>